<dbReference type="EMBL" id="JACCAA010000001">
    <property type="protein sequence ID" value="NYG59671.1"/>
    <property type="molecule type" value="Genomic_DNA"/>
</dbReference>
<dbReference type="InterPro" id="IPR049820">
    <property type="entry name" value="Trnsprt_adja_ssu-like"/>
</dbReference>
<sequence length="45" mass="5000">MDATALALTIYVLIWPIIVAIVLAVIGGAFFREWAQARRDGRPMI</sequence>
<evidence type="ECO:0000313" key="2">
    <source>
        <dbReference type="EMBL" id="NYG59671.1"/>
    </source>
</evidence>
<keyword evidence="3" id="KW-1185">Reference proteome</keyword>
<dbReference type="RefSeq" id="WP_179502693.1">
    <property type="nucleotide sequence ID" value="NZ_JACCAA010000001.1"/>
</dbReference>
<keyword evidence="1" id="KW-0812">Transmembrane</keyword>
<dbReference type="Proteomes" id="UP000540656">
    <property type="component" value="Unassembled WGS sequence"/>
</dbReference>
<name>A0A7Y9S1U2_9ACTN</name>
<evidence type="ECO:0000313" key="3">
    <source>
        <dbReference type="Proteomes" id="UP000540656"/>
    </source>
</evidence>
<organism evidence="2 3">
    <name type="scientific">Nocardioides daedukensis</name>
    <dbReference type="NCBI Taxonomy" id="634462"/>
    <lineage>
        <taxon>Bacteria</taxon>
        <taxon>Bacillati</taxon>
        <taxon>Actinomycetota</taxon>
        <taxon>Actinomycetes</taxon>
        <taxon>Propionibacteriales</taxon>
        <taxon>Nocardioidaceae</taxon>
        <taxon>Nocardioides</taxon>
    </lineage>
</organism>
<dbReference type="NCBIfam" id="NF038354">
    <property type="entry name" value="trnsprt_adja_43"/>
    <property type="match status" value="1"/>
</dbReference>
<gene>
    <name evidence="2" type="ORF">BJ980_002594</name>
</gene>
<accession>A0A7Y9S1U2</accession>
<feature type="transmembrane region" description="Helical" evidence="1">
    <location>
        <begin position="6"/>
        <end position="31"/>
    </location>
</feature>
<evidence type="ECO:0000256" key="1">
    <source>
        <dbReference type="SAM" id="Phobius"/>
    </source>
</evidence>
<keyword evidence="1" id="KW-0472">Membrane</keyword>
<reference evidence="2 3" key="1">
    <citation type="submission" date="2020-07" db="EMBL/GenBank/DDBJ databases">
        <title>Sequencing the genomes of 1000 actinobacteria strains.</title>
        <authorList>
            <person name="Klenk H.-P."/>
        </authorList>
    </citation>
    <scope>NUCLEOTIDE SEQUENCE [LARGE SCALE GENOMIC DNA]</scope>
    <source>
        <strain evidence="2 3">DSM 23819</strain>
    </source>
</reference>
<proteinExistence type="predicted"/>
<dbReference type="AlphaFoldDB" id="A0A7Y9S1U2"/>
<comment type="caution">
    <text evidence="2">The sequence shown here is derived from an EMBL/GenBank/DDBJ whole genome shotgun (WGS) entry which is preliminary data.</text>
</comment>
<protein>
    <submittedName>
        <fullName evidence="2">Putative integral membrane protein</fullName>
    </submittedName>
</protein>
<keyword evidence="1" id="KW-1133">Transmembrane helix</keyword>